<reference evidence="3 4" key="1">
    <citation type="submission" date="2017-08" db="EMBL/GenBank/DDBJ databases">
        <title>Infants hospitalized years apart are colonized by the same room-sourced microbial strains.</title>
        <authorList>
            <person name="Brooks B."/>
            <person name="Olm M.R."/>
            <person name="Firek B.A."/>
            <person name="Baker R."/>
            <person name="Thomas B.C."/>
            <person name="Morowitz M.J."/>
            <person name="Banfield J.F."/>
        </authorList>
    </citation>
    <scope>NUCLEOTIDE SEQUENCE [LARGE SCALE GENOMIC DNA]</scope>
    <source>
        <strain evidence="3">S2_018_000_R3_119</strain>
    </source>
</reference>
<protein>
    <recommendedName>
        <fullName evidence="5">Sporulation protein</fullName>
    </recommendedName>
</protein>
<comment type="caution">
    <text evidence="3">The sequence shown here is derived from an EMBL/GenBank/DDBJ whole genome shotgun (WGS) entry which is preliminary data.</text>
</comment>
<dbReference type="AlphaFoldDB" id="A0A2W4YJ75"/>
<evidence type="ECO:0000256" key="1">
    <source>
        <dbReference type="SAM" id="MobiDB-lite"/>
    </source>
</evidence>
<evidence type="ECO:0000313" key="4">
    <source>
        <dbReference type="Proteomes" id="UP000249555"/>
    </source>
</evidence>
<keyword evidence="2" id="KW-1133">Transmembrane helix</keyword>
<accession>A0A2W4YJ75</accession>
<keyword evidence="2" id="KW-0472">Membrane</keyword>
<evidence type="ECO:0000313" key="3">
    <source>
        <dbReference type="EMBL" id="PZO69097.1"/>
    </source>
</evidence>
<proteinExistence type="predicted"/>
<name>A0A2W4YJ75_9SPHN</name>
<feature type="region of interest" description="Disordered" evidence="1">
    <location>
        <begin position="47"/>
        <end position="67"/>
    </location>
</feature>
<gene>
    <name evidence="3" type="ORF">DI640_15515</name>
</gene>
<keyword evidence="2" id="KW-0812">Transmembrane</keyword>
<feature type="transmembrane region" description="Helical" evidence="2">
    <location>
        <begin position="93"/>
        <end position="111"/>
    </location>
</feature>
<evidence type="ECO:0000256" key="2">
    <source>
        <dbReference type="SAM" id="Phobius"/>
    </source>
</evidence>
<sequence>MTNLIEKFTESLPSWGARLAYGEKTTLDGHDLLPVAFVVFGFGAGEGSGEQPASDAASAGRGEGSGGGGGGYSLPIGAYVAGPGGIRFRANPVALIAVAVPLVSALGWALARTRR</sequence>
<dbReference type="Proteomes" id="UP000249555">
    <property type="component" value="Unassembled WGS sequence"/>
</dbReference>
<dbReference type="EMBL" id="QFMX01000184">
    <property type="protein sequence ID" value="PZO69097.1"/>
    <property type="molecule type" value="Genomic_DNA"/>
</dbReference>
<organism evidence="3 4">
    <name type="scientific">Sphingomonas taxi</name>
    <dbReference type="NCBI Taxonomy" id="1549858"/>
    <lineage>
        <taxon>Bacteria</taxon>
        <taxon>Pseudomonadati</taxon>
        <taxon>Pseudomonadota</taxon>
        <taxon>Alphaproteobacteria</taxon>
        <taxon>Sphingomonadales</taxon>
        <taxon>Sphingomonadaceae</taxon>
        <taxon>Sphingomonas</taxon>
    </lineage>
</organism>
<evidence type="ECO:0008006" key="5">
    <source>
        <dbReference type="Google" id="ProtNLM"/>
    </source>
</evidence>